<name>A0ABD0M8Z0_9CAEN</name>
<reference evidence="2 3" key="1">
    <citation type="journal article" date="2023" name="Sci. Data">
        <title>Genome assembly of the Korean intertidal mud-creeper Batillaria attramentaria.</title>
        <authorList>
            <person name="Patra A.K."/>
            <person name="Ho P.T."/>
            <person name="Jun S."/>
            <person name="Lee S.J."/>
            <person name="Kim Y."/>
            <person name="Won Y.J."/>
        </authorList>
    </citation>
    <scope>NUCLEOTIDE SEQUENCE [LARGE SCALE GENOMIC DNA]</scope>
    <source>
        <strain evidence="2">Wonlab-2016</strain>
    </source>
</reference>
<dbReference type="EMBL" id="JACVVK020000003">
    <property type="protein sequence ID" value="KAK7507723.1"/>
    <property type="molecule type" value="Genomic_DNA"/>
</dbReference>
<protein>
    <submittedName>
        <fullName evidence="2">Uncharacterized protein</fullName>
    </submittedName>
</protein>
<feature type="compositionally biased region" description="Polar residues" evidence="1">
    <location>
        <begin position="1"/>
        <end position="31"/>
    </location>
</feature>
<feature type="region of interest" description="Disordered" evidence="1">
    <location>
        <begin position="1"/>
        <end position="46"/>
    </location>
</feature>
<accession>A0ABD0M8Z0</accession>
<proteinExistence type="predicted"/>
<keyword evidence="3" id="KW-1185">Reference proteome</keyword>
<gene>
    <name evidence="2" type="ORF">BaRGS_00000688</name>
</gene>
<dbReference type="AlphaFoldDB" id="A0ABD0M8Z0"/>
<comment type="caution">
    <text evidence="2">The sequence shown here is derived from an EMBL/GenBank/DDBJ whole genome shotgun (WGS) entry which is preliminary data.</text>
</comment>
<dbReference type="Proteomes" id="UP001519460">
    <property type="component" value="Unassembled WGS sequence"/>
</dbReference>
<organism evidence="2 3">
    <name type="scientific">Batillaria attramentaria</name>
    <dbReference type="NCBI Taxonomy" id="370345"/>
    <lineage>
        <taxon>Eukaryota</taxon>
        <taxon>Metazoa</taxon>
        <taxon>Spiralia</taxon>
        <taxon>Lophotrochozoa</taxon>
        <taxon>Mollusca</taxon>
        <taxon>Gastropoda</taxon>
        <taxon>Caenogastropoda</taxon>
        <taxon>Sorbeoconcha</taxon>
        <taxon>Cerithioidea</taxon>
        <taxon>Batillariidae</taxon>
        <taxon>Batillaria</taxon>
    </lineage>
</organism>
<evidence type="ECO:0000313" key="3">
    <source>
        <dbReference type="Proteomes" id="UP001519460"/>
    </source>
</evidence>
<sequence>MAAQSQTDDDVSLNTVCQGPSQSDGDQTNHLFLNGTAPPSNRLRGDSRRALMLPRSWAQPGNCYNFPFLGVSGKRWAHVGNNAKADETPKTVARKAVIAWAESTSDSSPKPPALPASKDERFKLLACVPLNECTCRVTLD</sequence>
<evidence type="ECO:0000313" key="2">
    <source>
        <dbReference type="EMBL" id="KAK7507723.1"/>
    </source>
</evidence>
<evidence type="ECO:0000256" key="1">
    <source>
        <dbReference type="SAM" id="MobiDB-lite"/>
    </source>
</evidence>